<keyword evidence="1 2" id="KW-0732">Signal</keyword>
<dbReference type="GO" id="GO:1904680">
    <property type="term" value="F:peptide transmembrane transporter activity"/>
    <property type="evidence" value="ECO:0007669"/>
    <property type="project" value="TreeGrafter"/>
</dbReference>
<dbReference type="Pfam" id="PF00496">
    <property type="entry name" value="SBP_bac_5"/>
    <property type="match status" value="1"/>
</dbReference>
<dbReference type="SUPFAM" id="SSF53850">
    <property type="entry name" value="Periplasmic binding protein-like II"/>
    <property type="match status" value="1"/>
</dbReference>
<dbReference type="GO" id="GO:0043190">
    <property type="term" value="C:ATP-binding cassette (ABC) transporter complex"/>
    <property type="evidence" value="ECO:0007669"/>
    <property type="project" value="InterPro"/>
</dbReference>
<feature type="signal peptide" evidence="2">
    <location>
        <begin position="1"/>
        <end position="19"/>
    </location>
</feature>
<dbReference type="GO" id="GO:0015833">
    <property type="term" value="P:peptide transport"/>
    <property type="evidence" value="ECO:0007669"/>
    <property type="project" value="TreeGrafter"/>
</dbReference>
<dbReference type="PANTHER" id="PTHR30290">
    <property type="entry name" value="PERIPLASMIC BINDING COMPONENT OF ABC TRANSPORTER"/>
    <property type="match status" value="1"/>
</dbReference>
<evidence type="ECO:0000313" key="4">
    <source>
        <dbReference type="EMBL" id="PXX56580.1"/>
    </source>
</evidence>
<dbReference type="InterPro" id="IPR030678">
    <property type="entry name" value="Peptide/Ni-bd"/>
</dbReference>
<dbReference type="Proteomes" id="UP000247569">
    <property type="component" value="Unassembled WGS sequence"/>
</dbReference>
<accession>A0A318K3J9</accession>
<dbReference type="GO" id="GO:0042597">
    <property type="term" value="C:periplasmic space"/>
    <property type="evidence" value="ECO:0007669"/>
    <property type="project" value="UniProtKB-ARBA"/>
</dbReference>
<evidence type="ECO:0000313" key="5">
    <source>
        <dbReference type="Proteomes" id="UP000247569"/>
    </source>
</evidence>
<dbReference type="InterPro" id="IPR039424">
    <property type="entry name" value="SBP_5"/>
</dbReference>
<evidence type="ECO:0000256" key="1">
    <source>
        <dbReference type="ARBA" id="ARBA00022729"/>
    </source>
</evidence>
<feature type="chain" id="PRO_5039091228" evidence="2">
    <location>
        <begin position="20"/>
        <end position="543"/>
    </location>
</feature>
<dbReference type="Gene3D" id="3.10.105.10">
    <property type="entry name" value="Dipeptide-binding Protein, Domain 3"/>
    <property type="match status" value="1"/>
</dbReference>
<dbReference type="InterPro" id="IPR000914">
    <property type="entry name" value="SBP_5_dom"/>
</dbReference>
<dbReference type="PIRSF" id="PIRSF002741">
    <property type="entry name" value="MppA"/>
    <property type="match status" value="1"/>
</dbReference>
<dbReference type="Gene3D" id="3.90.76.10">
    <property type="entry name" value="Dipeptide-binding Protein, Domain 1"/>
    <property type="match status" value="1"/>
</dbReference>
<dbReference type="Gene3D" id="3.40.190.10">
    <property type="entry name" value="Periplasmic binding protein-like II"/>
    <property type="match status" value="1"/>
</dbReference>
<dbReference type="OrthoDB" id="9796817at2"/>
<dbReference type="PROSITE" id="PS51257">
    <property type="entry name" value="PROKAR_LIPOPROTEIN"/>
    <property type="match status" value="1"/>
</dbReference>
<evidence type="ECO:0000256" key="2">
    <source>
        <dbReference type="SAM" id="SignalP"/>
    </source>
</evidence>
<organism evidence="4 5">
    <name type="scientific">Nocardia tenerifensis</name>
    <dbReference type="NCBI Taxonomy" id="228006"/>
    <lineage>
        <taxon>Bacteria</taxon>
        <taxon>Bacillati</taxon>
        <taxon>Actinomycetota</taxon>
        <taxon>Actinomycetes</taxon>
        <taxon>Mycobacteriales</taxon>
        <taxon>Nocardiaceae</taxon>
        <taxon>Nocardia</taxon>
    </lineage>
</organism>
<dbReference type="RefSeq" id="WP_040733813.1">
    <property type="nucleotide sequence ID" value="NZ_QJKF01000019.1"/>
</dbReference>
<keyword evidence="5" id="KW-1185">Reference proteome</keyword>
<gene>
    <name evidence="4" type="ORF">DFR70_119132</name>
</gene>
<dbReference type="EMBL" id="QJKF01000019">
    <property type="protein sequence ID" value="PXX56580.1"/>
    <property type="molecule type" value="Genomic_DNA"/>
</dbReference>
<proteinExistence type="predicted"/>
<name>A0A318K3J9_9NOCA</name>
<dbReference type="AlphaFoldDB" id="A0A318K3J9"/>
<evidence type="ECO:0000259" key="3">
    <source>
        <dbReference type="Pfam" id="PF00496"/>
    </source>
</evidence>
<reference evidence="4 5" key="1">
    <citation type="submission" date="2018-05" db="EMBL/GenBank/DDBJ databases">
        <title>Genomic Encyclopedia of Type Strains, Phase IV (KMG-IV): sequencing the most valuable type-strain genomes for metagenomic binning, comparative biology and taxonomic classification.</title>
        <authorList>
            <person name="Goeker M."/>
        </authorList>
    </citation>
    <scope>NUCLEOTIDE SEQUENCE [LARGE SCALE GENOMIC DNA]</scope>
    <source>
        <strain evidence="4 5">DSM 44704</strain>
    </source>
</reference>
<dbReference type="PANTHER" id="PTHR30290:SF38">
    <property type="entry name" value="D,D-DIPEPTIDE-BINDING PERIPLASMIC PROTEIN DDPA-RELATED"/>
    <property type="match status" value="1"/>
</dbReference>
<protein>
    <submittedName>
        <fullName evidence="4">Peptide/nickel transport system substrate-binding protein</fullName>
    </submittedName>
</protein>
<feature type="domain" description="Solute-binding protein family 5" evidence="3">
    <location>
        <begin position="93"/>
        <end position="459"/>
    </location>
</feature>
<comment type="caution">
    <text evidence="4">The sequence shown here is derived from an EMBL/GenBank/DDBJ whole genome shotgun (WGS) entry which is preliminary data.</text>
</comment>
<sequence>MLVRSTRMAVLGVVAAVLAACAPTQHPTEAATHVDDYGTPVGTQPVREGGDLVMGLSNEPDKLDPTTSSSLYMRYVMSTICEKLYDNDASGNLVPQLATALPDISADGLTVTIPLRSGIQFADGTTFDATAVETSLQRHWKLEGSQRTGEMGPINEIEAADSTHVVIKYNEPFAPLTAALADRAGMIMSPAALKEAGKNFGDHPVCVGPFKFAKRVPTTSISVVRDPLYYDAKNVHFDSITYRIMADPKMRVSNLRSGDIQVADTISPQDVDALAKMPQLRVLQSGSFGFQGLYINIGNVDGAGKPVKPIDTAIAKDARVRLAFSLSTDRQSLVKKVFNNWYEPACTPIAPRTSYATRASTACPLFDPQRSKELLQEAGVQLPYPVTLQVMNVPDQLQYAQALRDSVAEGGFDLRIVPAEYSAMLDAQKRGTYEALLLGWSGRIDPDGNTARFLTTGSNGNYSGYNSPVLDDLLGWAAHSTSAAQRGALYEQAVRFIARENPYVYTYRLRNLTVHSTWVTGIEVYADGAVRLGKAAFVADRKG</sequence>